<dbReference type="InterPro" id="IPR006026">
    <property type="entry name" value="Peptidase_Metallo"/>
</dbReference>
<evidence type="ECO:0000256" key="14">
    <source>
        <dbReference type="PIRSR" id="PIRSR621190-2"/>
    </source>
</evidence>
<accession>A0A315W6G2</accession>
<dbReference type="SMART" id="SM00120">
    <property type="entry name" value="HX"/>
    <property type="match status" value="4"/>
</dbReference>
<dbReference type="GO" id="GO:0004222">
    <property type="term" value="F:metalloendopeptidase activity"/>
    <property type="evidence" value="ECO:0007669"/>
    <property type="project" value="InterPro"/>
</dbReference>
<comment type="caution">
    <text evidence="17">The sequence shown here is derived from an EMBL/GenBank/DDBJ whole genome shotgun (WGS) entry which is preliminary data.</text>
</comment>
<comment type="similarity">
    <text evidence="1">Belongs to the peptidase M10A family.</text>
</comment>
<evidence type="ECO:0000313" key="17">
    <source>
        <dbReference type="EMBL" id="PWA31609.1"/>
    </source>
</evidence>
<feature type="domain" description="Peptidase metallopeptidase" evidence="16">
    <location>
        <begin position="153"/>
        <end position="309"/>
    </location>
</feature>
<dbReference type="EMBL" id="NHOQ01000244">
    <property type="protein sequence ID" value="PWA31609.1"/>
    <property type="molecule type" value="Genomic_DNA"/>
</dbReference>
<evidence type="ECO:0000256" key="11">
    <source>
        <dbReference type="ARBA" id="ARBA00023157"/>
    </source>
</evidence>
<dbReference type="InterPro" id="IPR036365">
    <property type="entry name" value="PGBD-like_sf"/>
</dbReference>
<dbReference type="PANTHER" id="PTHR10201:SF166">
    <property type="entry name" value="MATRIX METALLOPROTEINASE-19"/>
    <property type="match status" value="1"/>
</dbReference>
<organism evidence="17 18">
    <name type="scientific">Gambusia affinis</name>
    <name type="common">Western mosquitofish</name>
    <name type="synonym">Heterandria affinis</name>
    <dbReference type="NCBI Taxonomy" id="33528"/>
    <lineage>
        <taxon>Eukaryota</taxon>
        <taxon>Metazoa</taxon>
        <taxon>Chordata</taxon>
        <taxon>Craniata</taxon>
        <taxon>Vertebrata</taxon>
        <taxon>Euteleostomi</taxon>
        <taxon>Actinopterygii</taxon>
        <taxon>Neopterygii</taxon>
        <taxon>Teleostei</taxon>
        <taxon>Neoteleostei</taxon>
        <taxon>Acanthomorphata</taxon>
        <taxon>Ovalentaria</taxon>
        <taxon>Atherinomorphae</taxon>
        <taxon>Cyprinodontiformes</taxon>
        <taxon>Poeciliidae</taxon>
        <taxon>Poeciliinae</taxon>
        <taxon>Gambusia</taxon>
    </lineage>
</organism>
<keyword evidence="6" id="KW-0378">Hydrolase</keyword>
<keyword evidence="10" id="KW-0865">Zymogen</keyword>
<sequence length="558" mass="62803">MNDGRKRSSKDSMSWGNRMLIHTKDPEWKMFCRLELMVLLVLLTTASSIALSSKDLTEAVAYLRKYGYLHIPLDNTHLNPPPEKIEEALRIFQKVSNLQVSGILDSSTLEMMRQPRCGLEDSFTNNSLKYRIMGGYLSSVKHVHRPVKCVSINCGYWRKKMLTYRIYNYTPDLGSAKTRQAIQTAFKYWSDVSSLRFRELHQGRADIKISFHTKDKSCPVPFDGRGHVLAHADAPESGIVHFDEDELWTEGKSSGSNLRIVAAHEIGHALGLGHSQYYSALMGPIYIGYRTDFKLHPDDIKGIQALYGKPENSPPSVIPHQPVPRGAAPDPCKAKLDAVMLAPPSKTYVFSGQYVWTVSSSGYNTPTVISALWKELPGSIDAAVYSQRTGKSYFLKGDKVWRYTGFKLDRGFPKRMTNIPGNIDSALYFPKNKKLIFLKGSGYWPWDEFGPTDLRSYPRPIGNLFNGVPSNTDAAVTWTDGYVYMFKGSQHWRVNQKNQVVEKKYPQDTASKDSFVGSSTVKMGEAEVRGTMEPVSKLKSIRVCVMVLTLLVEEPVPS</sequence>
<feature type="binding site" evidence="14">
    <location>
        <position position="246"/>
    </location>
    <ligand>
        <name>Ca(2+)</name>
        <dbReference type="ChEBI" id="CHEBI:29108"/>
        <label>1</label>
    </ligand>
</feature>
<evidence type="ECO:0000256" key="13">
    <source>
        <dbReference type="PIRSR" id="PIRSR001191-2"/>
    </source>
</evidence>
<evidence type="ECO:0000256" key="5">
    <source>
        <dbReference type="ARBA" id="ARBA00022737"/>
    </source>
</evidence>
<dbReference type="Gene3D" id="3.40.390.10">
    <property type="entry name" value="Collagenase (Catalytic Domain)"/>
    <property type="match status" value="1"/>
</dbReference>
<feature type="binding site" evidence="14">
    <location>
        <position position="282"/>
    </location>
    <ligand>
        <name>Zn(2+)</name>
        <dbReference type="ChEBI" id="CHEBI:29105"/>
        <label>2</label>
        <note>catalytic</note>
    </ligand>
</feature>
<feature type="binding site" evidence="13">
    <location>
        <position position="264"/>
    </location>
    <ligand>
        <name>Zn(2+)</name>
        <dbReference type="ChEBI" id="CHEBI:29105"/>
        <label>2</label>
        <note>catalytic</note>
    </ligand>
</feature>
<reference evidence="17 18" key="1">
    <citation type="journal article" date="2018" name="G3 (Bethesda)">
        <title>A High-Quality Reference Genome for the Invasive Mosquitofish Gambusia affinis Using a Chicago Library.</title>
        <authorList>
            <person name="Hoffberg S.L."/>
            <person name="Troendle N.J."/>
            <person name="Glenn T.C."/>
            <person name="Mahmud O."/>
            <person name="Louha S."/>
            <person name="Chalopin D."/>
            <person name="Bennetzen J.L."/>
            <person name="Mauricio R."/>
        </authorList>
    </citation>
    <scope>NUCLEOTIDE SEQUENCE [LARGE SCALE GENOMIC DNA]</scope>
    <source>
        <strain evidence="17">NE01/NJP1002.9</strain>
        <tissue evidence="17">Muscle</tissue>
    </source>
</reference>
<evidence type="ECO:0000256" key="9">
    <source>
        <dbReference type="ARBA" id="ARBA00023049"/>
    </source>
</evidence>
<keyword evidence="11" id="KW-1015">Disulfide bond</keyword>
<evidence type="ECO:0000256" key="7">
    <source>
        <dbReference type="ARBA" id="ARBA00022833"/>
    </source>
</evidence>
<dbReference type="InterPro" id="IPR018486">
    <property type="entry name" value="Hemopexin_CS"/>
</dbReference>
<proteinExistence type="inferred from homology"/>
<feature type="active site" evidence="12">
    <location>
        <position position="265"/>
    </location>
</feature>
<dbReference type="Gene3D" id="2.110.10.10">
    <property type="entry name" value="Hemopexin-like domain"/>
    <property type="match status" value="2"/>
</dbReference>
<dbReference type="PROSITE" id="PS00024">
    <property type="entry name" value="HEMOPEXIN"/>
    <property type="match status" value="1"/>
</dbReference>
<dbReference type="PANTHER" id="PTHR10201">
    <property type="entry name" value="MATRIX METALLOPROTEINASE"/>
    <property type="match status" value="1"/>
</dbReference>
<comment type="cofactor">
    <cofactor evidence="14">
        <name>Zn(2+)</name>
        <dbReference type="ChEBI" id="CHEBI:29105"/>
    </cofactor>
    <text evidence="14">Binds 2 Zn(2+) ions per subunit.</text>
</comment>
<evidence type="ECO:0000313" key="18">
    <source>
        <dbReference type="Proteomes" id="UP000250572"/>
    </source>
</evidence>
<evidence type="ECO:0000256" key="8">
    <source>
        <dbReference type="ARBA" id="ARBA00022837"/>
    </source>
</evidence>
<dbReference type="InterPro" id="IPR036375">
    <property type="entry name" value="Hemopexin-like_dom_sf"/>
</dbReference>
<dbReference type="GO" id="GO:0030574">
    <property type="term" value="P:collagen catabolic process"/>
    <property type="evidence" value="ECO:0007669"/>
    <property type="project" value="TreeGrafter"/>
</dbReference>
<dbReference type="Proteomes" id="UP000250572">
    <property type="component" value="Unassembled WGS sequence"/>
</dbReference>
<evidence type="ECO:0000256" key="3">
    <source>
        <dbReference type="ARBA" id="ARBA00022723"/>
    </source>
</evidence>
<feature type="binding site" evidence="14">
    <location>
        <position position="223"/>
    </location>
    <ligand>
        <name>Ca(2+)</name>
        <dbReference type="ChEBI" id="CHEBI:29108"/>
        <label>3</label>
    </ligand>
</feature>
<dbReference type="AlphaFoldDB" id="A0A315W6G2"/>
<keyword evidence="9" id="KW-0482">Metalloprotease</keyword>
<dbReference type="GO" id="GO:0008270">
    <property type="term" value="F:zinc ion binding"/>
    <property type="evidence" value="ECO:0007669"/>
    <property type="project" value="InterPro"/>
</dbReference>
<dbReference type="SUPFAM" id="SSF50923">
    <property type="entry name" value="Hemopexin-like domain"/>
    <property type="match status" value="1"/>
</dbReference>
<evidence type="ECO:0000259" key="16">
    <source>
        <dbReference type="SMART" id="SM00235"/>
    </source>
</evidence>
<dbReference type="InterPro" id="IPR001818">
    <property type="entry name" value="Pept_M10_metallopeptidase"/>
</dbReference>
<feature type="binding site" evidence="14">
    <location>
        <position position="246"/>
    </location>
    <ligand>
        <name>Ca(2+)</name>
        <dbReference type="ChEBI" id="CHEBI:29108"/>
        <label>3</label>
    </ligand>
</feature>
<feature type="repeat" description="Hemopexin" evidence="15">
    <location>
        <begin position="469"/>
        <end position="516"/>
    </location>
</feature>
<feature type="binding site" evidence="13">
    <location>
        <position position="268"/>
    </location>
    <ligand>
        <name>Zn(2+)</name>
        <dbReference type="ChEBI" id="CHEBI:29105"/>
        <label>2</label>
        <note>catalytic</note>
    </ligand>
</feature>
<feature type="binding site" evidence="14">
    <location>
        <position position="206"/>
    </location>
    <ligand>
        <name>Ca(2+)</name>
        <dbReference type="ChEBI" id="CHEBI:29108"/>
        <label>2</label>
    </ligand>
</feature>
<keyword evidence="3 13" id="KW-0479">Metal-binding</keyword>
<dbReference type="Pfam" id="PF01471">
    <property type="entry name" value="PG_binding_1"/>
    <property type="match status" value="1"/>
</dbReference>
<keyword evidence="2" id="KW-0645">Protease</keyword>
<dbReference type="GO" id="GO:0005615">
    <property type="term" value="C:extracellular space"/>
    <property type="evidence" value="ECO:0007669"/>
    <property type="project" value="TreeGrafter"/>
</dbReference>
<dbReference type="Pfam" id="PF00413">
    <property type="entry name" value="Peptidase_M10"/>
    <property type="match status" value="1"/>
</dbReference>
<evidence type="ECO:0000256" key="4">
    <source>
        <dbReference type="ARBA" id="ARBA00022729"/>
    </source>
</evidence>
<evidence type="ECO:0000256" key="15">
    <source>
        <dbReference type="PROSITE-ProRule" id="PRU01011"/>
    </source>
</evidence>
<name>A0A315W6G2_GAMAF</name>
<feature type="binding site" evidence="14">
    <location>
        <position position="381"/>
    </location>
    <ligand>
        <name>Ca(2+)</name>
        <dbReference type="ChEBI" id="CHEBI:29108"/>
        <label>4</label>
    </ligand>
</feature>
<dbReference type="InterPro" id="IPR021190">
    <property type="entry name" value="Pept_M10A"/>
</dbReference>
<dbReference type="InterPro" id="IPR002477">
    <property type="entry name" value="Peptidoglycan-bd-like"/>
</dbReference>
<evidence type="ECO:0000256" key="1">
    <source>
        <dbReference type="ARBA" id="ARBA00010370"/>
    </source>
</evidence>
<dbReference type="FunFam" id="2.110.10.10:FF:000008">
    <property type="entry name" value="Matrix metallopeptidase 19"/>
    <property type="match status" value="1"/>
</dbReference>
<feature type="binding site" evidence="14">
    <location>
        <position position="224"/>
    </location>
    <ligand>
        <name>Ca(2+)</name>
        <dbReference type="ChEBI" id="CHEBI:29108"/>
        <label>3</label>
    </ligand>
</feature>
<dbReference type="GO" id="GO:0006508">
    <property type="term" value="P:proteolysis"/>
    <property type="evidence" value="ECO:0007669"/>
    <property type="project" value="UniProtKB-KW"/>
</dbReference>
<feature type="repeat" description="Hemopexin" evidence="15">
    <location>
        <begin position="329"/>
        <end position="376"/>
    </location>
</feature>
<dbReference type="CDD" id="cd00094">
    <property type="entry name" value="HX"/>
    <property type="match status" value="1"/>
</dbReference>
<feature type="repeat" description="Hemopexin" evidence="15">
    <location>
        <begin position="377"/>
        <end position="423"/>
    </location>
</feature>
<dbReference type="STRING" id="33528.ENSGAFP00000004794"/>
<dbReference type="PROSITE" id="PS51642">
    <property type="entry name" value="HEMOPEXIN_2"/>
    <property type="match status" value="3"/>
</dbReference>
<keyword evidence="4" id="KW-0732">Signal</keyword>
<keyword evidence="7 13" id="KW-0862">Zinc</keyword>
<feature type="binding site" evidence="14">
    <location>
        <position position="231"/>
    </location>
    <ligand>
        <name>Zn(2+)</name>
        <dbReference type="ChEBI" id="CHEBI:29105"/>
        <label>1</label>
    </ligand>
</feature>
<dbReference type="SUPFAM" id="SSF47090">
    <property type="entry name" value="PGBD-like"/>
    <property type="match status" value="1"/>
</dbReference>
<dbReference type="InterPro" id="IPR000585">
    <property type="entry name" value="Hemopexin-like_dom"/>
</dbReference>
<feature type="binding site" evidence="14">
    <location>
        <position position="241"/>
    </location>
    <ligand>
        <name>Zn(2+)</name>
        <dbReference type="ChEBI" id="CHEBI:29105"/>
        <label>1</label>
    </ligand>
</feature>
<evidence type="ECO:0000256" key="6">
    <source>
        <dbReference type="ARBA" id="ARBA00022801"/>
    </source>
</evidence>
<dbReference type="FunFam" id="3.40.390.10:FF:000091">
    <property type="entry name" value="Matrix metalloproteinase-16-like Protein"/>
    <property type="match status" value="1"/>
</dbReference>
<dbReference type="PIRSF" id="PIRSF001191">
    <property type="entry name" value="Peptidase_M10A_matrix"/>
    <property type="match status" value="1"/>
</dbReference>
<evidence type="ECO:0000256" key="12">
    <source>
        <dbReference type="PIRSR" id="PIRSR001191-1"/>
    </source>
</evidence>
<dbReference type="Pfam" id="PF00045">
    <property type="entry name" value="Hemopexin"/>
    <property type="match status" value="2"/>
</dbReference>
<dbReference type="SMART" id="SM00235">
    <property type="entry name" value="ZnMc"/>
    <property type="match status" value="1"/>
</dbReference>
<feature type="binding site" evidence="14">
    <location>
        <position position="383"/>
    </location>
    <ligand>
        <name>Ca(2+)</name>
        <dbReference type="ChEBI" id="CHEBI:29108"/>
        <label>5</label>
    </ligand>
</feature>
<dbReference type="GO" id="GO:0030198">
    <property type="term" value="P:extracellular matrix organization"/>
    <property type="evidence" value="ECO:0007669"/>
    <property type="project" value="TreeGrafter"/>
</dbReference>
<dbReference type="InterPro" id="IPR033739">
    <property type="entry name" value="M10A_MMP"/>
</dbReference>
<feature type="binding site" evidence="14">
    <location>
        <position position="473"/>
    </location>
    <ligand>
        <name>Ca(2+)</name>
        <dbReference type="ChEBI" id="CHEBI:29108"/>
        <label>4</label>
    </ligand>
</feature>
<feature type="binding site" description="in inhibited form" evidence="14">
    <location>
        <position position="117"/>
    </location>
    <ligand>
        <name>Zn(2+)</name>
        <dbReference type="ChEBI" id="CHEBI:29105"/>
        <label>2</label>
        <note>catalytic</note>
    </ligand>
</feature>
<dbReference type="InterPro" id="IPR024079">
    <property type="entry name" value="MetalloPept_cat_dom_sf"/>
</dbReference>
<keyword evidence="18" id="KW-1185">Reference proteome</keyword>
<feature type="binding site" evidence="13">
    <location>
        <position position="274"/>
    </location>
    <ligand>
        <name>Zn(2+)</name>
        <dbReference type="ChEBI" id="CHEBI:29105"/>
        <label>2</label>
        <note>catalytic</note>
    </ligand>
</feature>
<feature type="binding site" evidence="14">
    <location>
        <position position="243"/>
    </location>
    <ligand>
        <name>Ca(2+)</name>
        <dbReference type="ChEBI" id="CHEBI:29108"/>
        <label>3</label>
    </ligand>
</feature>
<dbReference type="PRINTS" id="PR00138">
    <property type="entry name" value="MATRIXIN"/>
</dbReference>
<dbReference type="SUPFAM" id="SSF55486">
    <property type="entry name" value="Metalloproteases ('zincins'), catalytic domain"/>
    <property type="match status" value="1"/>
</dbReference>
<protein>
    <recommendedName>
        <fullName evidence="16">Peptidase metallopeptidase domain-containing protein</fullName>
    </recommendedName>
</protein>
<feature type="binding site" evidence="14">
    <location>
        <position position="337"/>
    </location>
    <ligand>
        <name>Ca(2+)</name>
        <dbReference type="ChEBI" id="CHEBI:29108"/>
        <label>4</label>
    </ligand>
</feature>
<comment type="cofactor">
    <cofactor evidence="14">
        <name>Ca(2+)</name>
        <dbReference type="ChEBI" id="CHEBI:29108"/>
    </cofactor>
    <text evidence="14">Can bind about 5 Ca(2+) ions per subunit.</text>
</comment>
<keyword evidence="8 14" id="KW-0106">Calcium</keyword>
<dbReference type="CDD" id="cd04278">
    <property type="entry name" value="ZnMc_MMP"/>
    <property type="match status" value="1"/>
</dbReference>
<feature type="binding site" evidence="14">
    <location>
        <position position="172"/>
    </location>
    <ligand>
        <name>Ca(2+)</name>
        <dbReference type="ChEBI" id="CHEBI:29108"/>
        <label>1</label>
    </ligand>
</feature>
<dbReference type="GO" id="GO:0031012">
    <property type="term" value="C:extracellular matrix"/>
    <property type="evidence" value="ECO:0007669"/>
    <property type="project" value="InterPro"/>
</dbReference>
<evidence type="ECO:0000256" key="10">
    <source>
        <dbReference type="ARBA" id="ARBA00023145"/>
    </source>
</evidence>
<evidence type="ECO:0000256" key="2">
    <source>
        <dbReference type="ARBA" id="ARBA00022670"/>
    </source>
</evidence>
<feature type="binding site" evidence="14">
    <location>
        <position position="426"/>
    </location>
    <ligand>
        <name>Ca(2+)</name>
        <dbReference type="ChEBI" id="CHEBI:29108"/>
        <label>5</label>
    </ligand>
</feature>
<keyword evidence="5" id="KW-0677">Repeat</keyword>
<dbReference type="InterPro" id="IPR018487">
    <property type="entry name" value="Hemopexin-like_repeat"/>
</dbReference>
<gene>
    <name evidence="17" type="ORF">CCH79_00006526</name>
</gene>